<evidence type="ECO:0000256" key="1">
    <source>
        <dbReference type="SAM" id="Coils"/>
    </source>
</evidence>
<keyword evidence="1" id="KW-0175">Coiled coil</keyword>
<keyword evidence="4" id="KW-1185">Reference proteome</keyword>
<reference evidence="3" key="1">
    <citation type="submission" date="2021-06" db="EMBL/GenBank/DDBJ databases">
        <title>Novel Mycoplasma species detected in California sea lions (Zalophus californianus) from the USA.</title>
        <authorList>
            <person name="Volokhov D.V."/>
            <person name="Furtak V.A."/>
            <person name="Zagorodnyaya T.A."/>
        </authorList>
    </citation>
    <scope>NUCLEOTIDE SEQUENCE [LARGE SCALE GENOMIC DNA]</scope>
    <source>
        <strain evidence="3">CSL 5346</strain>
    </source>
</reference>
<gene>
    <name evidence="3" type="ORF">KQ875_00385</name>
</gene>
<feature type="region of interest" description="Disordered" evidence="2">
    <location>
        <begin position="272"/>
        <end position="294"/>
    </location>
</feature>
<evidence type="ECO:0000313" key="4">
    <source>
        <dbReference type="Proteomes" id="UP000718793"/>
    </source>
</evidence>
<proteinExistence type="predicted"/>
<evidence type="ECO:0000256" key="2">
    <source>
        <dbReference type="SAM" id="MobiDB-lite"/>
    </source>
</evidence>
<dbReference type="RefSeq" id="WP_216488306.1">
    <property type="nucleotide sequence ID" value="NZ_JAHMHH010000001.1"/>
</dbReference>
<feature type="region of interest" description="Disordered" evidence="2">
    <location>
        <begin position="1192"/>
        <end position="1231"/>
    </location>
</feature>
<dbReference type="EMBL" id="JAHMHH010000001">
    <property type="protein sequence ID" value="MBU4692055.1"/>
    <property type="molecule type" value="Genomic_DNA"/>
</dbReference>
<feature type="coiled-coil region" evidence="1">
    <location>
        <begin position="1070"/>
        <end position="1097"/>
    </location>
</feature>
<feature type="coiled-coil region" evidence="1">
    <location>
        <begin position="1364"/>
        <end position="1391"/>
    </location>
</feature>
<name>A0ABS6DP03_9MOLU</name>
<dbReference type="Proteomes" id="UP000718793">
    <property type="component" value="Unassembled WGS sequence"/>
</dbReference>
<feature type="coiled-coil region" evidence="1">
    <location>
        <begin position="694"/>
        <end position="724"/>
    </location>
</feature>
<accession>A0ABS6DP03</accession>
<feature type="compositionally biased region" description="Basic and acidic residues" evidence="2">
    <location>
        <begin position="1213"/>
        <end position="1231"/>
    </location>
</feature>
<organism evidence="3 4">
    <name type="scientific">Mycoplasma zalophi</name>
    <dbReference type="NCBI Taxonomy" id="191287"/>
    <lineage>
        <taxon>Bacteria</taxon>
        <taxon>Bacillati</taxon>
        <taxon>Mycoplasmatota</taxon>
        <taxon>Mollicutes</taxon>
        <taxon>Mycoplasmataceae</taxon>
        <taxon>Mycoplasma</taxon>
    </lineage>
</organism>
<feature type="coiled-coil region" evidence="1">
    <location>
        <begin position="94"/>
        <end position="121"/>
    </location>
</feature>
<evidence type="ECO:0000313" key="3">
    <source>
        <dbReference type="EMBL" id="MBU4692055.1"/>
    </source>
</evidence>
<feature type="compositionally biased region" description="Polar residues" evidence="2">
    <location>
        <begin position="1192"/>
        <end position="1212"/>
    </location>
</feature>
<feature type="coiled-coil region" evidence="1">
    <location>
        <begin position="22"/>
        <end position="49"/>
    </location>
</feature>
<protein>
    <recommendedName>
        <fullName evidence="5">ECM-binding protein homolog</fullName>
    </recommendedName>
</protein>
<feature type="coiled-coil region" evidence="1">
    <location>
        <begin position="919"/>
        <end position="983"/>
    </location>
</feature>
<comment type="caution">
    <text evidence="3">The sequence shown here is derived from an EMBL/GenBank/DDBJ whole genome shotgun (WGS) entry which is preliminary data.</text>
</comment>
<feature type="region of interest" description="Disordered" evidence="2">
    <location>
        <begin position="456"/>
        <end position="476"/>
    </location>
</feature>
<evidence type="ECO:0008006" key="5">
    <source>
        <dbReference type="Google" id="ProtNLM"/>
    </source>
</evidence>
<sequence length="1858" mass="212053">MSEQKTTRDNTDSTTDDIISAKNKLIENNNELKTNLENVVSNFNEYKDKFKEALDYKNKLSDDQDEAKKILADALEAYKQSNISNDDILNPTKYEEFKNKLDKAINDAKSVETSKNNYKIEKDSIVADSDFNNYPKALEKYKEAVKNITGDNGSLKQALAAAKTPEEIKKAYDDATEALKQAKNDIALNKAEEDYLNTVDKINKFKEKLNDKDANEKAIIDALDKAKEAAKNAIDAKTNTNPPSVTIEDYNTQKKNLEDVLLKAKLDKSKNDYEKTKQQAEATSNELEGNYPETKEYYDGKLGEIQKELDEKLKKAEEDKQKQKEAYDAAKEAIEALNETLEAKKQEELDKNKAEYEESVNEFEKTLQEAENIGDKDLKNEIKTLLEKAKEDANNILKTEPLTAAKYAEAKKILDDANKLAKTKEFDKLKEKVEEYINSDLNNDKYSEIKSNLESTKNTQNGIVHPGDGQDNPSPKTIKEAIEALKDAFDNAKKQKAQKDFDDEYNTLRNKGANEAIQQAIEKAVSDQKAVRDNTNSTTEEIKTATDNLKNQNIADKITQANDAKTEYEKENDKVLSGDKLNEKFGDNEEAKQKYLDKVSDIRKELETALNSKDKSLESIKSAYDEAKSALENTNSDANIQQEIAADKYRKALRAANDKKTSLNDSEESKIKKDLGDVITPNTIEESAIDSTPTSELETKTKALNDAVKKANQEQEQMRVAKAKYDAKVSELESAKNTYPSYSDELQTAINSSNSSLSTKQTNKTIEPTDYDAEVTKLQSALDKVKAKDNFDKEYNSILNAVTNDAKYSAIKSAVISKLKPQKDIKDNANSTVDQINKATSDLQKNNTIATINSVKSALNNLISKENELKNSKTNTYNGDEEIKKYIDSIINNNNNLHTSITGNDSLSVNSYTDKQTIIEKAIQEAQNIKNNKNTYSSSLSSLESEINKITGSGSQKSKELLNAEKQKIIDKLNSDITSANNDPKKLKDAYSNATTSLNNLKDRIDWYKAIGEYERKREEVENYKNSLTGPQYNKVKNVDLTNAISNADTEVNRNNNYNGRDVTVIRSKISSLQSSKEAAEAEVASINTNKQAYDATVTKYNTFKNDTKYAEYKSDLETFLSNKQNSLTEKQNNNTILSTDFSAAKSELENKMREVSALRYQKLSQTVEGYVNNTLTSDYYKDLRQSLASTKNTEDSISLPNHNPTQQQSERSYSRLDAKFNDTKTRKQSRDTVINQMNTAKLSFEKEKSKIASIYNRDINIDDWSREKLRKIEETISDAITKNTLSDQTFINAKQKYDNLEKEAYQEIAKQITSKINQTLSDPKNDRIVESQSNYSRLSELKTSLSTIDYNNSNYSETIKNIYDEAIQNIQTIENNKKEYEKEHKLAVENLERQKAYKHSIDNAVTNLVDVSPTWGKSLGSINRKVFDRDYALKTDKDYFKSKQQIAADEIAKLEAKVNSKSIEQNKIAKNEELSNTTKIDSDFMLNNLDGFVTDAKKFITEAGLNDPKNGFKNRTANFNAIKGFTRLESTRDLYGDLQNRFINTYQNNDRRQITIEDYVNHRNMFYNSVNSYEQEMYKLKDILKKYVEYKEDGTPGEYVQAFRELYGYLPLVAGYKTWNDQMKYFYNNLLTATYEYKQFDDFKVILPTGIQKNIYFSDIYEDIVILQKSDLEARTTKPDESIYKVIEDINIRKGNLTARYFNQIWKLQEYSQYYWKNKWNVLKLKGDTSNTYYVFNEYVRKMIYSFIQKLPNEIKNDNSNNQLFNQLKAEADKLPKEDSGIDNSRHTDYQALQAKINDVIRTYFKAIDKYYKPKSNGEYKQLLFWDGTSSNADSTKINAILDYYEDSGNAGLKMGS</sequence>
<feature type="coiled-coil region" evidence="1">
    <location>
        <begin position="617"/>
        <end position="666"/>
    </location>
</feature>